<dbReference type="NCBIfam" id="TIGR00875">
    <property type="entry name" value="fsa_talC_mipB"/>
    <property type="match status" value="1"/>
</dbReference>
<accession>A0A7I8DES3</accession>
<dbReference type="PROSITE" id="PS00958">
    <property type="entry name" value="TRANSALDOLASE_2"/>
    <property type="match status" value="1"/>
</dbReference>
<evidence type="ECO:0000313" key="10">
    <source>
        <dbReference type="EMBL" id="BCJ96969.1"/>
    </source>
</evidence>
<dbReference type="InterPro" id="IPR001585">
    <property type="entry name" value="TAL/FSA"/>
</dbReference>
<evidence type="ECO:0000256" key="6">
    <source>
        <dbReference type="ARBA" id="ARBA00023126"/>
    </source>
</evidence>
<comment type="similarity">
    <text evidence="3 9">Belongs to the transaldolase family. Type 3B subfamily.</text>
</comment>
<evidence type="ECO:0000256" key="9">
    <source>
        <dbReference type="HAMAP-Rule" id="MF_00494"/>
    </source>
</evidence>
<dbReference type="Pfam" id="PF00923">
    <property type="entry name" value="TAL_FSA"/>
    <property type="match status" value="1"/>
</dbReference>
<dbReference type="Proteomes" id="UP000515703">
    <property type="component" value="Chromosome"/>
</dbReference>
<evidence type="ECO:0000256" key="1">
    <source>
        <dbReference type="ARBA" id="ARBA00004496"/>
    </source>
</evidence>
<keyword evidence="5 9" id="KW-0808">Transferase</keyword>
<evidence type="ECO:0000256" key="5">
    <source>
        <dbReference type="ARBA" id="ARBA00022679"/>
    </source>
</evidence>
<feature type="active site" description="Schiff-base intermediate with substrate" evidence="9">
    <location>
        <position position="85"/>
    </location>
</feature>
<dbReference type="InterPro" id="IPR018225">
    <property type="entry name" value="Transaldolase_AS"/>
</dbReference>
<gene>
    <name evidence="9 10" type="primary">tal</name>
    <name evidence="10" type="ORF">bsdcttw_00100</name>
</gene>
<comment type="function">
    <text evidence="9">Transaldolase is important for the balance of metabolites in the pentose-phosphate pathway.</text>
</comment>
<dbReference type="UniPathway" id="UPA00115">
    <property type="reaction ID" value="UER00414"/>
</dbReference>
<dbReference type="RefSeq" id="WP_185257446.1">
    <property type="nucleotide sequence ID" value="NZ_AP023368.1"/>
</dbReference>
<sequence length="217" mass="23421">MKFFIDTANVEDIKKANEMGVICGVTTNPSLIAKEGRDFVQVIKEIASIVDGPISGEVKATTVDAKTMIEEGREIAKIHPNMIVKIPMTVEGLKATKVLTSEGIKTNVTLVFTANQALLAARAGATYVSPFLGRLDDISTPGIELIRTIADIFSIHDIKSEIIAASVRNPVHITDCALAGAHIATVPYSVIEQCTKHPLTDQGIEKFQKDYKAVFGE</sequence>
<keyword evidence="4 9" id="KW-0963">Cytoplasm</keyword>
<comment type="catalytic activity">
    <reaction evidence="8 9">
        <text>D-sedoheptulose 7-phosphate + D-glyceraldehyde 3-phosphate = D-erythrose 4-phosphate + beta-D-fructose 6-phosphate</text>
        <dbReference type="Rhea" id="RHEA:17053"/>
        <dbReference type="ChEBI" id="CHEBI:16897"/>
        <dbReference type="ChEBI" id="CHEBI:57483"/>
        <dbReference type="ChEBI" id="CHEBI:57634"/>
        <dbReference type="ChEBI" id="CHEBI:59776"/>
        <dbReference type="EC" id="2.2.1.2"/>
    </reaction>
</comment>
<dbReference type="GO" id="GO:0005737">
    <property type="term" value="C:cytoplasm"/>
    <property type="evidence" value="ECO:0007669"/>
    <property type="project" value="UniProtKB-SubCell"/>
</dbReference>
<evidence type="ECO:0000256" key="7">
    <source>
        <dbReference type="ARBA" id="ARBA00023270"/>
    </source>
</evidence>
<evidence type="ECO:0000256" key="2">
    <source>
        <dbReference type="ARBA" id="ARBA00004857"/>
    </source>
</evidence>
<dbReference type="InterPro" id="IPR004731">
    <property type="entry name" value="Transaldolase_3B/F6P_aldolase"/>
</dbReference>
<dbReference type="EMBL" id="AP023368">
    <property type="protein sequence ID" value="BCJ96969.1"/>
    <property type="molecule type" value="Genomic_DNA"/>
</dbReference>
<dbReference type="EC" id="2.2.1.2" evidence="9"/>
<dbReference type="GO" id="GO:0005975">
    <property type="term" value="P:carbohydrate metabolic process"/>
    <property type="evidence" value="ECO:0007669"/>
    <property type="project" value="InterPro"/>
</dbReference>
<dbReference type="FunFam" id="3.20.20.70:FF:000018">
    <property type="entry name" value="Probable transaldolase"/>
    <property type="match status" value="1"/>
</dbReference>
<keyword evidence="11" id="KW-1185">Reference proteome</keyword>
<keyword evidence="7 9" id="KW-0704">Schiff base</keyword>
<comment type="subcellular location">
    <subcellularLocation>
        <location evidence="1 9">Cytoplasm</location>
    </subcellularLocation>
</comment>
<dbReference type="Gene3D" id="3.20.20.70">
    <property type="entry name" value="Aldolase class I"/>
    <property type="match status" value="1"/>
</dbReference>
<keyword evidence="6 9" id="KW-0570">Pentose shunt</keyword>
<dbReference type="InterPro" id="IPR013785">
    <property type="entry name" value="Aldolase_TIM"/>
</dbReference>
<dbReference type="HAMAP" id="MF_00494">
    <property type="entry name" value="Transaldolase_3b"/>
    <property type="match status" value="1"/>
</dbReference>
<dbReference type="AlphaFoldDB" id="A0A7I8DES3"/>
<dbReference type="InterPro" id="IPR022999">
    <property type="entry name" value="Transaldolase_3B"/>
</dbReference>
<reference evidence="10 11" key="1">
    <citation type="submission" date="2020-08" db="EMBL/GenBank/DDBJ databases">
        <title>Draft genome sequencing of an Anaerocolumna strain isolated from anoxic soil subjected to BSD treatment.</title>
        <authorList>
            <person name="Uek A."/>
            <person name="Tonouchi A."/>
        </authorList>
    </citation>
    <scope>NUCLEOTIDE SEQUENCE [LARGE SCALE GENOMIC DNA]</scope>
    <source>
        <strain evidence="10 11">CTTW</strain>
    </source>
</reference>
<protein>
    <recommendedName>
        <fullName evidence="9">Probable transaldolase</fullName>
        <ecNumber evidence="9">2.2.1.2</ecNumber>
    </recommendedName>
</protein>
<dbReference type="PANTHER" id="PTHR10683:SF36">
    <property type="entry name" value="TRANSALDOLASE"/>
    <property type="match status" value="1"/>
</dbReference>
<evidence type="ECO:0000256" key="3">
    <source>
        <dbReference type="ARBA" id="ARBA00005740"/>
    </source>
</evidence>
<evidence type="ECO:0000313" key="11">
    <source>
        <dbReference type="Proteomes" id="UP000515703"/>
    </source>
</evidence>
<organism evidence="10 11">
    <name type="scientific">Anaerocolumna chitinilytica</name>
    <dbReference type="NCBI Taxonomy" id="1727145"/>
    <lineage>
        <taxon>Bacteria</taxon>
        <taxon>Bacillati</taxon>
        <taxon>Bacillota</taxon>
        <taxon>Clostridia</taxon>
        <taxon>Lachnospirales</taxon>
        <taxon>Lachnospiraceae</taxon>
        <taxon>Anaerocolumna</taxon>
    </lineage>
</organism>
<dbReference type="GO" id="GO:0004801">
    <property type="term" value="F:transaldolase activity"/>
    <property type="evidence" value="ECO:0007669"/>
    <property type="project" value="UniProtKB-UniRule"/>
</dbReference>
<evidence type="ECO:0000256" key="8">
    <source>
        <dbReference type="ARBA" id="ARBA00048810"/>
    </source>
</evidence>
<dbReference type="GO" id="GO:0006098">
    <property type="term" value="P:pentose-phosphate shunt"/>
    <property type="evidence" value="ECO:0007669"/>
    <property type="project" value="UniProtKB-UniRule"/>
</dbReference>
<evidence type="ECO:0000256" key="4">
    <source>
        <dbReference type="ARBA" id="ARBA00022490"/>
    </source>
</evidence>
<reference evidence="10 11" key="2">
    <citation type="submission" date="2020-08" db="EMBL/GenBank/DDBJ databases">
        <authorList>
            <person name="Ueki A."/>
            <person name="Tonouchi A."/>
        </authorList>
    </citation>
    <scope>NUCLEOTIDE SEQUENCE [LARGE SCALE GENOMIC DNA]</scope>
    <source>
        <strain evidence="10 11">CTTW</strain>
    </source>
</reference>
<dbReference type="PROSITE" id="PS01054">
    <property type="entry name" value="TRANSALDOLASE_1"/>
    <property type="match status" value="1"/>
</dbReference>
<dbReference type="KEGG" id="acht:bsdcttw_00100"/>
<dbReference type="SUPFAM" id="SSF51569">
    <property type="entry name" value="Aldolase"/>
    <property type="match status" value="1"/>
</dbReference>
<dbReference type="PANTHER" id="PTHR10683">
    <property type="entry name" value="TRANSALDOLASE"/>
    <property type="match status" value="1"/>
</dbReference>
<dbReference type="InterPro" id="IPR033919">
    <property type="entry name" value="TSA/FSA_arc/bac"/>
</dbReference>
<dbReference type="GO" id="GO:0016832">
    <property type="term" value="F:aldehyde-lyase activity"/>
    <property type="evidence" value="ECO:0007669"/>
    <property type="project" value="InterPro"/>
</dbReference>
<comment type="pathway">
    <text evidence="2 9">Carbohydrate degradation; pentose phosphate pathway; D-glyceraldehyde 3-phosphate and beta-D-fructose 6-phosphate from D-ribose 5-phosphate and D-xylulose 5-phosphate (non-oxidative stage): step 2/3.</text>
</comment>
<dbReference type="CDD" id="cd00956">
    <property type="entry name" value="Transaldolase_FSA"/>
    <property type="match status" value="1"/>
</dbReference>
<name>A0A7I8DES3_9FIRM</name>
<proteinExistence type="inferred from homology"/>